<dbReference type="Pfam" id="PF11209">
    <property type="entry name" value="LmeA"/>
    <property type="match status" value="1"/>
</dbReference>
<accession>A0A9X1TZN5</accession>
<comment type="caution">
    <text evidence="1">The sequence shown here is derived from an EMBL/GenBank/DDBJ whole genome shotgun (WGS) entry which is preliminary data.</text>
</comment>
<keyword evidence="2" id="KW-1185">Reference proteome</keyword>
<dbReference type="Proteomes" id="UP001139336">
    <property type="component" value="Unassembled WGS sequence"/>
</dbReference>
<dbReference type="EMBL" id="JAKGSI010000004">
    <property type="protein sequence ID" value="MCF4007101.1"/>
    <property type="molecule type" value="Genomic_DNA"/>
</dbReference>
<evidence type="ECO:0000313" key="2">
    <source>
        <dbReference type="Proteomes" id="UP001139336"/>
    </source>
</evidence>
<dbReference type="AlphaFoldDB" id="A0A9X1TZN5"/>
<proteinExistence type="predicted"/>
<sequence>MLCIVVVVGLLLLADAGLAMRTERRTAQAVQDIAGLDVEPKVSIGGFPYTLSALTGEFSGVSATALDVDVPEFGMLNASSGYSAVEVTPAQVLSGDFSGALAELYTRTLSLDGVALGNQLGITDLEIANPYDISPSGGVASEAQLTGTPPGFDQPVTITAALRLDGPWFHLVPREVIDAPESHEQDALNAFRWDLDTRRLPLAQQAQAVYLRGGSIYFEAQRRNTTVDIRNLSPIESSADDN</sequence>
<evidence type="ECO:0000313" key="1">
    <source>
        <dbReference type="EMBL" id="MCF4007101.1"/>
    </source>
</evidence>
<protein>
    <submittedName>
        <fullName evidence="1">DUF2993 domain-containing protein</fullName>
    </submittedName>
</protein>
<reference evidence="1" key="1">
    <citation type="submission" date="2022-01" db="EMBL/GenBank/DDBJ databases">
        <title>Corynebacterium sp. nov isolated from isolated from the feces of the greater white-fronted geese (Anser albifrons) at Poyang Lake, PR China.</title>
        <authorList>
            <person name="Liu Q."/>
        </authorList>
    </citation>
    <scope>NUCLEOTIDE SEQUENCE</scope>
    <source>
        <strain evidence="1">JCM 32435</strain>
    </source>
</reference>
<organism evidence="1 2">
    <name type="scientific">Corynebacterium uropygiale</name>
    <dbReference type="NCBI Taxonomy" id="1775911"/>
    <lineage>
        <taxon>Bacteria</taxon>
        <taxon>Bacillati</taxon>
        <taxon>Actinomycetota</taxon>
        <taxon>Actinomycetes</taxon>
        <taxon>Mycobacteriales</taxon>
        <taxon>Corynebacteriaceae</taxon>
        <taxon>Corynebacterium</taxon>
    </lineage>
</organism>
<name>A0A9X1TZN5_9CORY</name>
<dbReference type="InterPro" id="IPR021373">
    <property type="entry name" value="DUF2993"/>
</dbReference>
<gene>
    <name evidence="1" type="ORF">L1O03_07935</name>
</gene>